<evidence type="ECO:0000313" key="2">
    <source>
        <dbReference type="EMBL" id="KAJ6822465.1"/>
    </source>
</evidence>
<feature type="compositionally biased region" description="Polar residues" evidence="1">
    <location>
        <begin position="1"/>
        <end position="10"/>
    </location>
</feature>
<sequence length="54" mass="5813">MMISRGSQRSAAAAAVDSRMTEARPAGARLAGQKHESEGRVSIFFFHGAVHWPS</sequence>
<reference evidence="2" key="1">
    <citation type="journal article" date="2023" name="GigaByte">
        <title>Genome assembly of the bearded iris, Iris pallida Lam.</title>
        <authorList>
            <person name="Bruccoleri R.E."/>
            <person name="Oakeley E.J."/>
            <person name="Faust A.M.E."/>
            <person name="Altorfer M."/>
            <person name="Dessus-Babus S."/>
            <person name="Burckhardt D."/>
            <person name="Oertli M."/>
            <person name="Naumann U."/>
            <person name="Petersen F."/>
            <person name="Wong J."/>
        </authorList>
    </citation>
    <scope>NUCLEOTIDE SEQUENCE</scope>
    <source>
        <strain evidence="2">GSM-AAB239-AS_SAM_17_03QT</strain>
    </source>
</reference>
<accession>A0AAX6G2A1</accession>
<feature type="region of interest" description="Disordered" evidence="1">
    <location>
        <begin position="1"/>
        <end position="36"/>
    </location>
</feature>
<dbReference type="AlphaFoldDB" id="A0AAX6G2A1"/>
<keyword evidence="3" id="KW-1185">Reference proteome</keyword>
<proteinExistence type="predicted"/>
<comment type="caution">
    <text evidence="2">The sequence shown here is derived from an EMBL/GenBank/DDBJ whole genome shotgun (WGS) entry which is preliminary data.</text>
</comment>
<dbReference type="EMBL" id="JANAVB010024217">
    <property type="protein sequence ID" value="KAJ6822465.1"/>
    <property type="molecule type" value="Genomic_DNA"/>
</dbReference>
<gene>
    <name evidence="2" type="ORF">M6B38_389255</name>
</gene>
<reference evidence="2" key="2">
    <citation type="submission" date="2023-04" db="EMBL/GenBank/DDBJ databases">
        <authorList>
            <person name="Bruccoleri R.E."/>
            <person name="Oakeley E.J."/>
            <person name="Faust A.-M."/>
            <person name="Dessus-Babus S."/>
            <person name="Altorfer M."/>
            <person name="Burckhardt D."/>
            <person name="Oertli M."/>
            <person name="Naumann U."/>
            <person name="Petersen F."/>
            <person name="Wong J."/>
        </authorList>
    </citation>
    <scope>NUCLEOTIDE SEQUENCE</scope>
    <source>
        <strain evidence="2">GSM-AAB239-AS_SAM_17_03QT</strain>
        <tissue evidence="2">Leaf</tissue>
    </source>
</reference>
<protein>
    <submittedName>
        <fullName evidence="2">Uncharacterized protein</fullName>
    </submittedName>
</protein>
<dbReference type="Proteomes" id="UP001140949">
    <property type="component" value="Unassembled WGS sequence"/>
</dbReference>
<name>A0AAX6G2A1_IRIPA</name>
<organism evidence="2 3">
    <name type="scientific">Iris pallida</name>
    <name type="common">Sweet iris</name>
    <dbReference type="NCBI Taxonomy" id="29817"/>
    <lineage>
        <taxon>Eukaryota</taxon>
        <taxon>Viridiplantae</taxon>
        <taxon>Streptophyta</taxon>
        <taxon>Embryophyta</taxon>
        <taxon>Tracheophyta</taxon>
        <taxon>Spermatophyta</taxon>
        <taxon>Magnoliopsida</taxon>
        <taxon>Liliopsida</taxon>
        <taxon>Asparagales</taxon>
        <taxon>Iridaceae</taxon>
        <taxon>Iridoideae</taxon>
        <taxon>Irideae</taxon>
        <taxon>Iris</taxon>
    </lineage>
</organism>
<evidence type="ECO:0000256" key="1">
    <source>
        <dbReference type="SAM" id="MobiDB-lite"/>
    </source>
</evidence>
<evidence type="ECO:0000313" key="3">
    <source>
        <dbReference type="Proteomes" id="UP001140949"/>
    </source>
</evidence>